<gene>
    <name evidence="1" type="ORF">GBAR_LOCUS14974</name>
</gene>
<sequence length="88" mass="9552">MASTTSLSPTAAFPMSSFSLKIWRERMCSGLAGRRATTTTSNLRGQTPISFGSKILKRLTSAPMNAASKMKRSPVVRALLPLRLSLPR</sequence>
<accession>A0AA35WTI8</accession>
<evidence type="ECO:0000313" key="1">
    <source>
        <dbReference type="EMBL" id="CAI8025992.1"/>
    </source>
</evidence>
<dbReference type="EMBL" id="CASHTH010002193">
    <property type="protein sequence ID" value="CAI8025992.1"/>
    <property type="molecule type" value="Genomic_DNA"/>
</dbReference>
<proteinExistence type="predicted"/>
<dbReference type="Proteomes" id="UP001174909">
    <property type="component" value="Unassembled WGS sequence"/>
</dbReference>
<organism evidence="1 2">
    <name type="scientific">Geodia barretti</name>
    <name type="common">Barrett's horny sponge</name>
    <dbReference type="NCBI Taxonomy" id="519541"/>
    <lineage>
        <taxon>Eukaryota</taxon>
        <taxon>Metazoa</taxon>
        <taxon>Porifera</taxon>
        <taxon>Demospongiae</taxon>
        <taxon>Heteroscleromorpha</taxon>
        <taxon>Tetractinellida</taxon>
        <taxon>Astrophorina</taxon>
        <taxon>Geodiidae</taxon>
        <taxon>Geodia</taxon>
    </lineage>
</organism>
<protein>
    <submittedName>
        <fullName evidence="1">Uncharacterized protein</fullName>
    </submittedName>
</protein>
<evidence type="ECO:0000313" key="2">
    <source>
        <dbReference type="Proteomes" id="UP001174909"/>
    </source>
</evidence>
<dbReference type="AlphaFoldDB" id="A0AA35WTI8"/>
<name>A0AA35WTI8_GEOBA</name>
<keyword evidence="2" id="KW-1185">Reference proteome</keyword>
<reference evidence="1" key="1">
    <citation type="submission" date="2023-03" db="EMBL/GenBank/DDBJ databases">
        <authorList>
            <person name="Steffen K."/>
            <person name="Cardenas P."/>
        </authorList>
    </citation>
    <scope>NUCLEOTIDE SEQUENCE</scope>
</reference>
<comment type="caution">
    <text evidence="1">The sequence shown here is derived from an EMBL/GenBank/DDBJ whole genome shotgun (WGS) entry which is preliminary data.</text>
</comment>